<keyword evidence="4" id="KW-0963">Cytoplasm</keyword>
<reference evidence="12 13" key="1">
    <citation type="submission" date="2006-10" db="EMBL/GenBank/DDBJ databases">
        <title>Complete sequence of chromosome of Pelobacter propionicus DSM 2379.</title>
        <authorList>
            <consortium name="US DOE Joint Genome Institute"/>
            <person name="Copeland A."/>
            <person name="Lucas S."/>
            <person name="Lapidus A."/>
            <person name="Barry K."/>
            <person name="Detter J.C."/>
            <person name="Glavina del Rio T."/>
            <person name="Hammon N."/>
            <person name="Israni S."/>
            <person name="Dalin E."/>
            <person name="Tice H."/>
            <person name="Pitluck S."/>
            <person name="Saunders E."/>
            <person name="Brettin T."/>
            <person name="Bruce D."/>
            <person name="Han C."/>
            <person name="Tapia R."/>
            <person name="Schmutz J."/>
            <person name="Larimer F."/>
            <person name="Land M."/>
            <person name="Hauser L."/>
            <person name="Kyrpides N."/>
            <person name="Kim E."/>
            <person name="Lovley D."/>
            <person name="Richardson P."/>
        </authorList>
    </citation>
    <scope>NUCLEOTIDE SEQUENCE [LARGE SCALE GENOMIC DNA]</scope>
    <source>
        <strain evidence="13">DSM 2379 / NBRC 103807 / OttBd1</strain>
    </source>
</reference>
<evidence type="ECO:0000256" key="8">
    <source>
        <dbReference type="ARBA" id="ARBA00037071"/>
    </source>
</evidence>
<dbReference type="GO" id="GO:0003755">
    <property type="term" value="F:peptidyl-prolyl cis-trans isomerase activity"/>
    <property type="evidence" value="ECO:0007669"/>
    <property type="project" value="UniProtKB-UniRule"/>
</dbReference>
<dbReference type="EMBL" id="CP000482">
    <property type="protein sequence ID" value="ABK97663.1"/>
    <property type="molecule type" value="Genomic_DNA"/>
</dbReference>
<accession>A1AJZ3</accession>
<dbReference type="InterPro" id="IPR001179">
    <property type="entry name" value="PPIase_FKBP_dom"/>
</dbReference>
<dbReference type="GO" id="GO:0042026">
    <property type="term" value="P:protein refolding"/>
    <property type="evidence" value="ECO:0007669"/>
    <property type="project" value="UniProtKB-ARBA"/>
</dbReference>
<comment type="catalytic activity">
    <reaction evidence="1 9 10">
        <text>[protein]-peptidylproline (omega=180) = [protein]-peptidylproline (omega=0)</text>
        <dbReference type="Rhea" id="RHEA:16237"/>
        <dbReference type="Rhea" id="RHEA-COMP:10747"/>
        <dbReference type="Rhea" id="RHEA-COMP:10748"/>
        <dbReference type="ChEBI" id="CHEBI:83833"/>
        <dbReference type="ChEBI" id="CHEBI:83834"/>
        <dbReference type="EC" id="5.2.1.8"/>
    </reaction>
</comment>
<proteinExistence type="inferred from homology"/>
<dbReference type="EC" id="5.2.1.8" evidence="10"/>
<evidence type="ECO:0000256" key="10">
    <source>
        <dbReference type="RuleBase" id="RU003915"/>
    </source>
</evidence>
<comment type="similarity">
    <text evidence="3 10">Belongs to the FKBP-type PPIase family.</text>
</comment>
<dbReference type="SUPFAM" id="SSF54534">
    <property type="entry name" value="FKBP-like"/>
    <property type="match status" value="1"/>
</dbReference>
<dbReference type="Proteomes" id="UP000006732">
    <property type="component" value="Chromosome"/>
</dbReference>
<keyword evidence="7 9" id="KW-0413">Isomerase</keyword>
<keyword evidence="6" id="KW-0143">Chaperone</keyword>
<gene>
    <name evidence="12" type="ordered locus">Ppro_0023</name>
</gene>
<dbReference type="InterPro" id="IPR046357">
    <property type="entry name" value="PPIase_dom_sf"/>
</dbReference>
<evidence type="ECO:0000313" key="12">
    <source>
        <dbReference type="EMBL" id="ABK97663.1"/>
    </source>
</evidence>
<evidence type="ECO:0000256" key="1">
    <source>
        <dbReference type="ARBA" id="ARBA00000971"/>
    </source>
</evidence>
<dbReference type="HOGENOM" id="CLU_098197_2_1_7"/>
<dbReference type="STRING" id="338966.Ppro_0023"/>
<evidence type="ECO:0000256" key="9">
    <source>
        <dbReference type="PROSITE-ProRule" id="PRU00277"/>
    </source>
</evidence>
<keyword evidence="13" id="KW-1185">Reference proteome</keyword>
<comment type="function">
    <text evidence="8">Also involved in hydrogenase metallocenter assembly, probably by participating in the nickel insertion step. This function in hydrogenase biosynthesis requires chaperone activity and the presence of the metal-binding domain, but not PPIase activity.</text>
</comment>
<protein>
    <recommendedName>
        <fullName evidence="10">Peptidyl-prolyl cis-trans isomerase</fullName>
        <ecNumber evidence="10">5.2.1.8</ecNumber>
    </recommendedName>
</protein>
<evidence type="ECO:0000256" key="7">
    <source>
        <dbReference type="ARBA" id="ARBA00023235"/>
    </source>
</evidence>
<dbReference type="RefSeq" id="WP_011733978.1">
    <property type="nucleotide sequence ID" value="NC_008609.1"/>
</dbReference>
<dbReference type="GO" id="GO:0005737">
    <property type="term" value="C:cytoplasm"/>
    <property type="evidence" value="ECO:0007669"/>
    <property type="project" value="UniProtKB-SubCell"/>
</dbReference>
<dbReference type="AlphaFoldDB" id="A1AJZ3"/>
<evidence type="ECO:0000256" key="3">
    <source>
        <dbReference type="ARBA" id="ARBA00006577"/>
    </source>
</evidence>
<feature type="domain" description="PPIase FKBP-type" evidence="11">
    <location>
        <begin position="7"/>
        <end position="119"/>
    </location>
</feature>
<dbReference type="PANTHER" id="PTHR47861">
    <property type="entry name" value="FKBP-TYPE PEPTIDYL-PROLYL CIS-TRANS ISOMERASE SLYD"/>
    <property type="match status" value="1"/>
</dbReference>
<evidence type="ECO:0000256" key="5">
    <source>
        <dbReference type="ARBA" id="ARBA00023110"/>
    </source>
</evidence>
<sequence length="174" mass="18416">MAQAKIGDTVRVHYTGTLDNGSIFDTSEEREAACGDGCGDRCADHGNDCGDHDCGCGERASGPLEFVIGQGNLLAKFEEAVVGLEPGQGVRVKIVADDAYGQRLEQLVAVVERSEIPDDIHPEVGDRMEVVTQDGSGMPVMVTGVSDTTLTLDANHPLAGMDLTFDIRLVEIVA</sequence>
<dbReference type="eggNOG" id="COG1047">
    <property type="taxonomic scope" value="Bacteria"/>
</dbReference>
<evidence type="ECO:0000256" key="4">
    <source>
        <dbReference type="ARBA" id="ARBA00022490"/>
    </source>
</evidence>
<dbReference type="PROSITE" id="PS50059">
    <property type="entry name" value="FKBP_PPIASE"/>
    <property type="match status" value="1"/>
</dbReference>
<dbReference type="Gene3D" id="3.10.50.40">
    <property type="match status" value="1"/>
</dbReference>
<evidence type="ECO:0000259" key="11">
    <source>
        <dbReference type="PROSITE" id="PS50059"/>
    </source>
</evidence>
<evidence type="ECO:0000313" key="13">
    <source>
        <dbReference type="Proteomes" id="UP000006732"/>
    </source>
</evidence>
<dbReference type="KEGG" id="ppd:Ppro_0023"/>
<organism evidence="12 13">
    <name type="scientific">Pelobacter propionicus (strain DSM 2379 / NBRC 103807 / OttBd1)</name>
    <dbReference type="NCBI Taxonomy" id="338966"/>
    <lineage>
        <taxon>Bacteria</taxon>
        <taxon>Pseudomonadati</taxon>
        <taxon>Thermodesulfobacteriota</taxon>
        <taxon>Desulfuromonadia</taxon>
        <taxon>Desulfuromonadales</taxon>
        <taxon>Desulfuromonadaceae</taxon>
        <taxon>Pelobacter</taxon>
    </lineage>
</organism>
<dbReference type="OrthoDB" id="9808891at2"/>
<keyword evidence="5 9" id="KW-0697">Rotamase</keyword>
<dbReference type="PANTHER" id="PTHR47861:SF3">
    <property type="entry name" value="FKBP-TYPE PEPTIDYL-PROLYL CIS-TRANS ISOMERASE SLYD"/>
    <property type="match status" value="1"/>
</dbReference>
<evidence type="ECO:0000256" key="2">
    <source>
        <dbReference type="ARBA" id="ARBA00004496"/>
    </source>
</evidence>
<evidence type="ECO:0000256" key="6">
    <source>
        <dbReference type="ARBA" id="ARBA00023186"/>
    </source>
</evidence>
<name>A1AJZ3_PELPD</name>
<dbReference type="Pfam" id="PF00254">
    <property type="entry name" value="FKBP_C"/>
    <property type="match status" value="2"/>
</dbReference>
<comment type="subcellular location">
    <subcellularLocation>
        <location evidence="2">Cytoplasm</location>
    </subcellularLocation>
</comment>